<dbReference type="KEGG" id="aab:A4R43_23005"/>
<feature type="transmembrane region" description="Helical" evidence="1">
    <location>
        <begin position="188"/>
        <end position="210"/>
    </location>
</feature>
<evidence type="ECO:0000313" key="3">
    <source>
        <dbReference type="Proteomes" id="UP000250434"/>
    </source>
</evidence>
<accession>A0A344LAD7</accession>
<organism evidence="2 3">
    <name type="scientific">Amycolatopsis albispora</name>
    <dbReference type="NCBI Taxonomy" id="1804986"/>
    <lineage>
        <taxon>Bacteria</taxon>
        <taxon>Bacillati</taxon>
        <taxon>Actinomycetota</taxon>
        <taxon>Actinomycetes</taxon>
        <taxon>Pseudonocardiales</taxon>
        <taxon>Pseudonocardiaceae</taxon>
        <taxon>Amycolatopsis</taxon>
    </lineage>
</organism>
<dbReference type="Proteomes" id="UP000250434">
    <property type="component" value="Chromosome"/>
</dbReference>
<gene>
    <name evidence="2" type="ORF">A4R43_23005</name>
</gene>
<keyword evidence="3" id="KW-1185">Reference proteome</keyword>
<evidence type="ECO:0000313" key="2">
    <source>
        <dbReference type="EMBL" id="AXB45011.1"/>
    </source>
</evidence>
<keyword evidence="1" id="KW-0472">Membrane</keyword>
<feature type="transmembrane region" description="Helical" evidence="1">
    <location>
        <begin position="68"/>
        <end position="93"/>
    </location>
</feature>
<dbReference type="EMBL" id="CP015163">
    <property type="protein sequence ID" value="AXB45011.1"/>
    <property type="molecule type" value="Genomic_DNA"/>
</dbReference>
<name>A0A344LAD7_9PSEU</name>
<dbReference type="OrthoDB" id="5244396at2"/>
<sequence>MGRLIKAEFRKTLTTKSWWGLLIPAVLFAFVFSLGWGFTTNDFTDFLGSSDTRELTSMLGINVGEWPVGLLAMAHGINVGTLFPVIFGVFALAGEYSKKTISTTFLTAPNRGLALSAKMITYVAWGVLYGVVLVGAASLGTVLTVDSQLMPSAPQFLGVLGAGILATVLATLFGIGVGAMWNSVVGSVITLVIYLLIVENLLVIVAFGWLDVTWLGGVLPNGTVNGIVGAIGAEAFGAAGVTLPGLDDELQWALQYAAGAPGAFSWWASALIFTGWTAIFFVGGWLVNARRDIT</sequence>
<keyword evidence="1" id="KW-0812">Transmembrane</keyword>
<feature type="transmembrane region" description="Helical" evidence="1">
    <location>
        <begin position="156"/>
        <end position="181"/>
    </location>
</feature>
<dbReference type="RefSeq" id="WP_113694271.1">
    <property type="nucleotide sequence ID" value="NZ_CP015163.1"/>
</dbReference>
<protein>
    <recommendedName>
        <fullName evidence="4">ABC transporter permease</fullName>
    </recommendedName>
</protein>
<feature type="transmembrane region" description="Helical" evidence="1">
    <location>
        <begin position="21"/>
        <end position="39"/>
    </location>
</feature>
<reference evidence="2 3" key="1">
    <citation type="submission" date="2016-04" db="EMBL/GenBank/DDBJ databases">
        <title>Complete genome sequence and analysis of deep-sea sediment isolate, Amycolatopsis sp. WP1.</title>
        <authorList>
            <person name="Wang H."/>
            <person name="Chen S."/>
            <person name="Wu Q."/>
        </authorList>
    </citation>
    <scope>NUCLEOTIDE SEQUENCE [LARGE SCALE GENOMIC DNA]</scope>
    <source>
        <strain evidence="2 3">WP1</strain>
    </source>
</reference>
<proteinExistence type="predicted"/>
<feature type="transmembrane region" description="Helical" evidence="1">
    <location>
        <begin position="264"/>
        <end position="287"/>
    </location>
</feature>
<dbReference type="AlphaFoldDB" id="A0A344LAD7"/>
<keyword evidence="1" id="KW-1133">Transmembrane helix</keyword>
<feature type="transmembrane region" description="Helical" evidence="1">
    <location>
        <begin position="120"/>
        <end position="144"/>
    </location>
</feature>
<evidence type="ECO:0000256" key="1">
    <source>
        <dbReference type="SAM" id="Phobius"/>
    </source>
</evidence>
<evidence type="ECO:0008006" key="4">
    <source>
        <dbReference type="Google" id="ProtNLM"/>
    </source>
</evidence>